<dbReference type="InterPro" id="IPR012938">
    <property type="entry name" value="Glc/Sorbosone_DH"/>
</dbReference>
<dbReference type="Pfam" id="PF00034">
    <property type="entry name" value="Cytochrom_C"/>
    <property type="match status" value="1"/>
</dbReference>
<dbReference type="CDD" id="cd04084">
    <property type="entry name" value="CBM6_xylanase-like"/>
    <property type="match status" value="1"/>
</dbReference>
<dbReference type="Pfam" id="PF06283">
    <property type="entry name" value="ThuA"/>
    <property type="match status" value="1"/>
</dbReference>
<dbReference type="InterPro" id="IPR005084">
    <property type="entry name" value="CBM6"/>
</dbReference>
<feature type="binding site" description="covalent" evidence="7">
    <location>
        <position position="880"/>
    </location>
    <ligand>
        <name>heme c</name>
        <dbReference type="ChEBI" id="CHEBI:61717"/>
    </ligand>
</feature>
<dbReference type="PANTHER" id="PTHR40469">
    <property type="entry name" value="SECRETED GLYCOSYL HYDROLASE"/>
    <property type="match status" value="1"/>
</dbReference>
<dbReference type="PROSITE" id="PS51007">
    <property type="entry name" value="CYTC"/>
    <property type="match status" value="1"/>
</dbReference>
<dbReference type="InterPro" id="IPR008979">
    <property type="entry name" value="Galactose-bd-like_sf"/>
</dbReference>
<dbReference type="SUPFAM" id="SSF50952">
    <property type="entry name" value="Soluble quinoprotein glucose dehydrogenase"/>
    <property type="match status" value="1"/>
</dbReference>
<dbReference type="SMART" id="SM00089">
    <property type="entry name" value="PKD"/>
    <property type="match status" value="1"/>
</dbReference>
<dbReference type="Pfam" id="PF18911">
    <property type="entry name" value="PKD_4"/>
    <property type="match status" value="1"/>
</dbReference>
<evidence type="ECO:0000259" key="10">
    <source>
        <dbReference type="PROSITE" id="PS51007"/>
    </source>
</evidence>
<keyword evidence="3 7" id="KW-0479">Metal-binding</keyword>
<dbReference type="Gene3D" id="3.40.50.880">
    <property type="match status" value="1"/>
</dbReference>
<dbReference type="InterPro" id="IPR035986">
    <property type="entry name" value="PKD_dom_sf"/>
</dbReference>
<dbReference type="Gene3D" id="2.120.10.30">
    <property type="entry name" value="TolB, C-terminal domain"/>
    <property type="match status" value="1"/>
</dbReference>
<feature type="domain" description="PKD" evidence="9">
    <location>
        <begin position="743"/>
        <end position="794"/>
    </location>
</feature>
<keyword evidence="8" id="KW-0812">Transmembrane</keyword>
<organism evidence="12 13">
    <name type="scientific">Mucilaginibacter limnophilus</name>
    <dbReference type="NCBI Taxonomy" id="1932778"/>
    <lineage>
        <taxon>Bacteria</taxon>
        <taxon>Pseudomonadati</taxon>
        <taxon>Bacteroidota</taxon>
        <taxon>Sphingobacteriia</taxon>
        <taxon>Sphingobacteriales</taxon>
        <taxon>Sphingobacteriaceae</taxon>
        <taxon>Mucilaginibacter</taxon>
    </lineage>
</organism>
<dbReference type="InterPro" id="IPR009056">
    <property type="entry name" value="Cyt_c-like_dom"/>
</dbReference>
<feature type="binding site" description="covalent" evidence="7">
    <location>
        <position position="925"/>
    </location>
    <ligand>
        <name>heme c</name>
        <dbReference type="ChEBI" id="CHEBI:61717"/>
    </ligand>
</feature>
<keyword evidence="13" id="KW-1185">Reference proteome</keyword>
<keyword evidence="8" id="KW-0472">Membrane</keyword>
<keyword evidence="6 7" id="KW-0408">Iron</keyword>
<feature type="binding site" description="covalent" evidence="7">
    <location>
        <position position="876"/>
    </location>
    <ligand>
        <name>heme c</name>
        <dbReference type="ChEBI" id="CHEBI:61717"/>
    </ligand>
</feature>
<keyword evidence="1" id="KW-0813">Transport</keyword>
<evidence type="ECO:0000256" key="2">
    <source>
        <dbReference type="ARBA" id="ARBA00022617"/>
    </source>
</evidence>
<evidence type="ECO:0000256" key="7">
    <source>
        <dbReference type="PIRSR" id="PIRSR602324-1"/>
    </source>
</evidence>
<dbReference type="InterPro" id="IPR029062">
    <property type="entry name" value="Class_I_gatase-like"/>
</dbReference>
<name>A0A437MRR3_9SPHI</name>
<evidence type="ECO:0000256" key="5">
    <source>
        <dbReference type="ARBA" id="ARBA00022982"/>
    </source>
</evidence>
<gene>
    <name evidence="12" type="ORF">EOD41_12640</name>
</gene>
<dbReference type="SUPFAM" id="SSF49785">
    <property type="entry name" value="Galactose-binding domain-like"/>
    <property type="match status" value="1"/>
</dbReference>
<keyword evidence="4" id="KW-0732">Signal</keyword>
<evidence type="ECO:0000256" key="1">
    <source>
        <dbReference type="ARBA" id="ARBA00022448"/>
    </source>
</evidence>
<evidence type="ECO:0000313" key="12">
    <source>
        <dbReference type="EMBL" id="RVU00325.1"/>
    </source>
</evidence>
<keyword evidence="5" id="KW-0249">Electron transport</keyword>
<evidence type="ECO:0000256" key="3">
    <source>
        <dbReference type="ARBA" id="ARBA00022723"/>
    </source>
</evidence>
<feature type="domain" description="CBM6" evidence="11">
    <location>
        <begin position="973"/>
        <end position="1123"/>
    </location>
</feature>
<feature type="transmembrane region" description="Helical" evidence="8">
    <location>
        <begin position="9"/>
        <end position="25"/>
    </location>
</feature>
<comment type="PTM">
    <text evidence="7">Binds 1 heme c group covalently per subunit.</text>
</comment>
<feature type="domain" description="Cytochrome c" evidence="10">
    <location>
        <begin position="862"/>
        <end position="947"/>
    </location>
</feature>
<evidence type="ECO:0000313" key="13">
    <source>
        <dbReference type="Proteomes" id="UP000282759"/>
    </source>
</evidence>
<dbReference type="InterPro" id="IPR006584">
    <property type="entry name" value="Cellulose-bd_IV"/>
</dbReference>
<evidence type="ECO:0000256" key="8">
    <source>
        <dbReference type="SAM" id="Phobius"/>
    </source>
</evidence>
<proteinExistence type="predicted"/>
<dbReference type="InterPro" id="IPR036909">
    <property type="entry name" value="Cyt_c-like_dom_sf"/>
</dbReference>
<dbReference type="InterPro" id="IPR011041">
    <property type="entry name" value="Quinoprot_gluc/sorb_DH_b-prop"/>
</dbReference>
<dbReference type="GO" id="GO:0005506">
    <property type="term" value="F:iron ion binding"/>
    <property type="evidence" value="ECO:0007669"/>
    <property type="project" value="InterPro"/>
</dbReference>
<dbReference type="PROSITE" id="PS51175">
    <property type="entry name" value="CBM6"/>
    <property type="match status" value="1"/>
</dbReference>
<dbReference type="SMART" id="SM00606">
    <property type="entry name" value="CBD_IV"/>
    <property type="match status" value="1"/>
</dbReference>
<dbReference type="SUPFAM" id="SSF49299">
    <property type="entry name" value="PKD domain"/>
    <property type="match status" value="1"/>
</dbReference>
<evidence type="ECO:0000256" key="6">
    <source>
        <dbReference type="ARBA" id="ARBA00023004"/>
    </source>
</evidence>
<dbReference type="PANTHER" id="PTHR40469:SF2">
    <property type="entry name" value="GALACTOSE-BINDING DOMAIN-LIKE SUPERFAMILY PROTEIN"/>
    <property type="match status" value="1"/>
</dbReference>
<evidence type="ECO:0000259" key="9">
    <source>
        <dbReference type="PROSITE" id="PS50093"/>
    </source>
</evidence>
<dbReference type="InterPro" id="IPR011042">
    <property type="entry name" value="6-blade_b-propeller_TolB-like"/>
</dbReference>
<keyword evidence="8" id="KW-1133">Transmembrane helix</keyword>
<dbReference type="CDD" id="cd00146">
    <property type="entry name" value="PKD"/>
    <property type="match status" value="1"/>
</dbReference>
<dbReference type="PROSITE" id="PS51257">
    <property type="entry name" value="PROKAR_LIPOPROTEIN"/>
    <property type="match status" value="1"/>
</dbReference>
<dbReference type="PRINTS" id="PR00606">
    <property type="entry name" value="CYTCHROMECID"/>
</dbReference>
<dbReference type="InterPro" id="IPR029010">
    <property type="entry name" value="ThuA-like"/>
</dbReference>
<dbReference type="GO" id="GO:0020037">
    <property type="term" value="F:heme binding"/>
    <property type="evidence" value="ECO:0007669"/>
    <property type="project" value="InterPro"/>
</dbReference>
<dbReference type="InterPro" id="IPR002324">
    <property type="entry name" value="Cyt_c_ID"/>
</dbReference>
<dbReference type="SUPFAM" id="SSF46626">
    <property type="entry name" value="Cytochrome c"/>
    <property type="match status" value="1"/>
</dbReference>
<evidence type="ECO:0000259" key="11">
    <source>
        <dbReference type="PROSITE" id="PS51175"/>
    </source>
</evidence>
<sequence length="1125" mass="125849">MRTELYRKFFYLLLITAGISVIFYACKTVKPQTAAVKTPRVLVFSKTKGWYHGSIPSGIAALQKLGRENNFIVDTTKNAAYFNDDSLKNYSAVIFMSTTMNVLNSKQQVAFERYIEAGGGYVGVHAAADTEYDWPWYNKLVGAYFSSHPNYPNVRKATIDVIDTTHISTKGLPKRWERTDEWYNYRNIQPDLKVLATLDEDTYEGGTNGNVHPIAWYHEYDGGRAFYTGGGHTDESFSEPLFLQHLLGGIRYAIGSNVGLDYSKSYAVEKPEDNRFTKTVLSNDLNEPMELSVAPDGRVFFIERAGNFYVYDPSTQKTTLVYKFPVKAVDKYLNGLLGMSIDPDFATNNFLYFFNTAEAGGKYKQHISRFVISKDNQLDLKSEKVIIEIPIDLEVSAHTGGSISWDKYKNMYISTGDNTVPFESEGYAPIDRRPDRLTFDAERSAGNTNDLRGKILRIHPEANGTYTIPDGNLFAKGTANTRPEIYVMGCRNPYRMSVDTATSYVYWGEVGPDAGTDGAQGPSGYDEFNQAKKPGNYGWPYFVGDSKPYKEFDFATRTIGNNFDPAGPANLSPYSTGLKKLPPVQKPMVWYPYAMSAEFPFLGQGGRCAMGGPVYHYNANLPSASKLPAYYDKALFVYDWMRNWVYALRLDENYNYKRMEPFMETNGDFRRPVDIEIGPDGVMYMLEYGTVYGIDNVDARLVRIDYNGGNRAPIARINAQDTIGIAPYKSAFYQNSFDYDDEDKLTYEWRINNEVSSAEQNFTHTFDKNGVYHVTLKVTDEAGKSSIDSVRVVVGNTRPQIAITTTENGTFFSPKARKLNYKVDVKDAEDKAVDKKQLAIMLNYIAKVESNKALIGHQNITPTYNYGKELIANSDCKACHQINAMSVGPAFMAVSKKYAGKKEEINRLADKIIKGGGGVWGEHAMSAHPQLTKQNATEMVNYILSLSTKRNDVILPQQGVATLDKHAGNPDEGRYIISATYTDKGGVNAPALTGTSSLILRPVKVHAEDADVYSSVNMQDGVVGLTGNRSYFVLKNVDLKNISELTCRYASRSENGTLEVHIDALKGPLVSSLNFTATGGFDKFAEITAPVNIPQDRHDLYFVYPKKNSLNKNLVVIDWVKFGLQ</sequence>
<accession>A0A437MRR3</accession>
<dbReference type="Gene3D" id="1.10.760.10">
    <property type="entry name" value="Cytochrome c-like domain"/>
    <property type="match status" value="1"/>
</dbReference>
<dbReference type="AlphaFoldDB" id="A0A437MRR3"/>
<dbReference type="GO" id="GO:0030246">
    <property type="term" value="F:carbohydrate binding"/>
    <property type="evidence" value="ECO:0007669"/>
    <property type="project" value="InterPro"/>
</dbReference>
<dbReference type="Gene3D" id="2.60.120.260">
    <property type="entry name" value="Galactose-binding domain-like"/>
    <property type="match status" value="1"/>
</dbReference>
<dbReference type="Pfam" id="PF07995">
    <property type="entry name" value="GSDH"/>
    <property type="match status" value="1"/>
</dbReference>
<dbReference type="Pfam" id="PF03422">
    <property type="entry name" value="CBM_6"/>
    <property type="match status" value="1"/>
</dbReference>
<reference evidence="12 13" key="1">
    <citation type="submission" date="2019-01" db="EMBL/GenBank/DDBJ databases">
        <authorList>
            <person name="Chen W.-M."/>
        </authorList>
    </citation>
    <scope>NUCLEOTIDE SEQUENCE [LARGE SCALE GENOMIC DNA]</scope>
    <source>
        <strain evidence="12 13">YBJ-36</strain>
    </source>
</reference>
<dbReference type="GO" id="GO:0009055">
    <property type="term" value="F:electron transfer activity"/>
    <property type="evidence" value="ECO:0007669"/>
    <property type="project" value="InterPro"/>
</dbReference>
<dbReference type="SUPFAM" id="SSF52317">
    <property type="entry name" value="Class I glutamine amidotransferase-like"/>
    <property type="match status" value="1"/>
</dbReference>
<dbReference type="InterPro" id="IPR022409">
    <property type="entry name" value="PKD/Chitinase_dom"/>
</dbReference>
<dbReference type="PROSITE" id="PS50093">
    <property type="entry name" value="PKD"/>
    <property type="match status" value="1"/>
</dbReference>
<dbReference type="EMBL" id="SACK01000005">
    <property type="protein sequence ID" value="RVU00325.1"/>
    <property type="molecule type" value="Genomic_DNA"/>
</dbReference>
<keyword evidence="2 7" id="KW-0349">Heme</keyword>
<dbReference type="OrthoDB" id="9816308at2"/>
<comment type="caution">
    <text evidence="12">The sequence shown here is derived from an EMBL/GenBank/DDBJ whole genome shotgun (WGS) entry which is preliminary data.</text>
</comment>
<dbReference type="RefSeq" id="WP_127705434.1">
    <property type="nucleotide sequence ID" value="NZ_SACK01000005.1"/>
</dbReference>
<dbReference type="InterPro" id="IPR000601">
    <property type="entry name" value="PKD_dom"/>
</dbReference>
<protein>
    <submittedName>
        <fullName evidence="12">Carbohydrate-binding protein</fullName>
    </submittedName>
</protein>
<dbReference type="Proteomes" id="UP000282759">
    <property type="component" value="Unassembled WGS sequence"/>
</dbReference>
<evidence type="ECO:0000256" key="4">
    <source>
        <dbReference type="ARBA" id="ARBA00022729"/>
    </source>
</evidence>